<dbReference type="GO" id="GO:0005886">
    <property type="term" value="C:plasma membrane"/>
    <property type="evidence" value="ECO:0007669"/>
    <property type="project" value="UniProtKB-SubCell"/>
</dbReference>
<feature type="transmembrane region" description="Helical" evidence="6">
    <location>
        <begin position="286"/>
        <end position="304"/>
    </location>
</feature>
<dbReference type="PROSITE" id="PS50929">
    <property type="entry name" value="ABC_TM1F"/>
    <property type="match status" value="1"/>
</dbReference>
<evidence type="ECO:0000256" key="2">
    <source>
        <dbReference type="ARBA" id="ARBA00022692"/>
    </source>
</evidence>
<dbReference type="EMBL" id="WNJL01000035">
    <property type="protein sequence ID" value="NDU42908.1"/>
    <property type="molecule type" value="Genomic_DNA"/>
</dbReference>
<keyword evidence="4 6" id="KW-0472">Membrane</keyword>
<evidence type="ECO:0000256" key="1">
    <source>
        <dbReference type="ARBA" id="ARBA00004651"/>
    </source>
</evidence>
<protein>
    <recommendedName>
        <fullName evidence="7">ABC transmembrane type-1 domain-containing protein</fullName>
    </recommendedName>
</protein>
<feature type="transmembrane region" description="Helical" evidence="6">
    <location>
        <begin position="34"/>
        <end position="56"/>
    </location>
</feature>
<evidence type="ECO:0000256" key="5">
    <source>
        <dbReference type="SAM" id="MobiDB-lite"/>
    </source>
</evidence>
<feature type="region of interest" description="Disordered" evidence="5">
    <location>
        <begin position="337"/>
        <end position="357"/>
    </location>
</feature>
<evidence type="ECO:0000313" key="8">
    <source>
        <dbReference type="EMBL" id="NDU42908.1"/>
    </source>
</evidence>
<dbReference type="Pfam" id="PF00664">
    <property type="entry name" value="ABC_membrane"/>
    <property type="match status" value="1"/>
</dbReference>
<organism evidence="8">
    <name type="scientific">Acidithiobacillus ferrianus</name>
    <dbReference type="NCBI Taxonomy" id="2678518"/>
    <lineage>
        <taxon>Bacteria</taxon>
        <taxon>Pseudomonadati</taxon>
        <taxon>Pseudomonadota</taxon>
        <taxon>Acidithiobacillia</taxon>
        <taxon>Acidithiobacillales</taxon>
        <taxon>Acidithiobacillaceae</taxon>
        <taxon>Acidithiobacillus</taxon>
    </lineage>
</organism>
<feature type="transmembrane region" description="Helical" evidence="6">
    <location>
        <begin position="175"/>
        <end position="191"/>
    </location>
</feature>
<dbReference type="InterPro" id="IPR039421">
    <property type="entry name" value="Type_1_exporter"/>
</dbReference>
<dbReference type="AlphaFoldDB" id="A0A845UMU4"/>
<comment type="caution">
    <text evidence="8">The sequence shown here is derived from an EMBL/GenBank/DDBJ whole genome shotgun (WGS) entry which is preliminary data.</text>
</comment>
<dbReference type="InterPro" id="IPR036640">
    <property type="entry name" value="ABC1_TM_sf"/>
</dbReference>
<dbReference type="GO" id="GO:0140359">
    <property type="term" value="F:ABC-type transporter activity"/>
    <property type="evidence" value="ECO:0007669"/>
    <property type="project" value="InterPro"/>
</dbReference>
<evidence type="ECO:0000256" key="4">
    <source>
        <dbReference type="ARBA" id="ARBA00023136"/>
    </source>
</evidence>
<evidence type="ECO:0000256" key="6">
    <source>
        <dbReference type="SAM" id="Phobius"/>
    </source>
</evidence>
<dbReference type="SUPFAM" id="SSF90123">
    <property type="entry name" value="ABC transporter transmembrane region"/>
    <property type="match status" value="1"/>
</dbReference>
<keyword evidence="2 6" id="KW-0812">Transmembrane</keyword>
<comment type="subcellular location">
    <subcellularLocation>
        <location evidence="1">Cell membrane</location>
        <topology evidence="1">Multi-pass membrane protein</topology>
    </subcellularLocation>
</comment>
<sequence length="357" mass="38721">MEESLQRRFSERLKKINEFFRLLQKSLRYTPRSALPIVLGVILFDNVLIAATPLALRGAVNGLADHSAGLALGYVALYVVLEAAQAGGAAALLNRSYGRLEYGVRYMLATQTYHHLLCLPHATYLTHKIGQLTTIVAKGFQGAVSVQQALIRGLLPAVLQVLLVGGILFGTVPPTIAIIFVAFVVFYGVIFRRNLLLIMAGQRECVSADIEASALATDAVINHETIKLFGAEAELSSRIDAAYSSSRDRWISYADMTAKSFGQTALVTLICFGAALYLTAEQTLQGAMTVGVFVMVSAYFLRLIEPIRFLFGGLGRLAGGLIDFQQLLSLLSKPAELAAGDPETPPTVRARRSDQRT</sequence>
<name>A0A845UMU4_9PROT</name>
<feature type="domain" description="ABC transmembrane type-1" evidence="7">
    <location>
        <begin position="37"/>
        <end position="319"/>
    </location>
</feature>
<dbReference type="InterPro" id="IPR011527">
    <property type="entry name" value="ABC1_TM_dom"/>
</dbReference>
<dbReference type="PANTHER" id="PTHR24221:SF654">
    <property type="entry name" value="ATP-BINDING CASSETTE SUB-FAMILY B MEMBER 6"/>
    <property type="match status" value="1"/>
</dbReference>
<evidence type="ECO:0000256" key="3">
    <source>
        <dbReference type="ARBA" id="ARBA00022989"/>
    </source>
</evidence>
<reference evidence="8" key="1">
    <citation type="submission" date="2019-11" db="EMBL/GenBank/DDBJ databases">
        <title>Acidithiobacillus ferrianus sp. nov.: a facultatively anaerobic and extremely acidophilic chemolithoautotroph.</title>
        <authorList>
            <person name="Norris P.R."/>
            <person name="Falagan C."/>
            <person name="Moya-Beltran A."/>
            <person name="Castro M."/>
            <person name="Quatrini R."/>
            <person name="Johnson D.B."/>
        </authorList>
    </citation>
    <scope>NUCLEOTIDE SEQUENCE [LARGE SCALE GENOMIC DNA]</scope>
    <source>
        <strain evidence="8">MG</strain>
    </source>
</reference>
<dbReference type="GO" id="GO:0005524">
    <property type="term" value="F:ATP binding"/>
    <property type="evidence" value="ECO:0007669"/>
    <property type="project" value="InterPro"/>
</dbReference>
<proteinExistence type="predicted"/>
<keyword evidence="3 6" id="KW-1133">Transmembrane helix</keyword>
<dbReference type="Gene3D" id="1.20.1560.10">
    <property type="entry name" value="ABC transporter type 1, transmembrane domain"/>
    <property type="match status" value="1"/>
</dbReference>
<feature type="transmembrane region" description="Helical" evidence="6">
    <location>
        <begin position="68"/>
        <end position="93"/>
    </location>
</feature>
<dbReference type="RefSeq" id="WP_163098140.1">
    <property type="nucleotide sequence ID" value="NZ_CP127523.1"/>
</dbReference>
<accession>A0A845UMU4</accession>
<dbReference type="PANTHER" id="PTHR24221">
    <property type="entry name" value="ATP-BINDING CASSETTE SUB-FAMILY B"/>
    <property type="match status" value="1"/>
</dbReference>
<feature type="transmembrane region" description="Helical" evidence="6">
    <location>
        <begin position="149"/>
        <end position="169"/>
    </location>
</feature>
<feature type="transmembrane region" description="Helical" evidence="6">
    <location>
        <begin position="261"/>
        <end position="280"/>
    </location>
</feature>
<evidence type="ECO:0000259" key="7">
    <source>
        <dbReference type="PROSITE" id="PS50929"/>
    </source>
</evidence>
<gene>
    <name evidence="8" type="ORF">GL267_09760</name>
</gene>